<name>A0A0H2RLL1_9AGAM</name>
<proteinExistence type="predicted"/>
<dbReference type="PANTHER" id="PTHR36417:SF2">
    <property type="entry name" value="SELENOPROTEIN DOMAIN PROTEIN (AFU_ORTHOLOGUE AFUA_1G05220)"/>
    <property type="match status" value="1"/>
</dbReference>
<accession>A0A0H2RLL1</accession>
<evidence type="ECO:0000256" key="1">
    <source>
        <dbReference type="ARBA" id="ARBA00023284"/>
    </source>
</evidence>
<dbReference type="PANTHER" id="PTHR36417">
    <property type="entry name" value="SELENOPROTEIN DOMAIN PROTEIN (AFU_ORTHOLOGUE AFUA_1G05220)"/>
    <property type="match status" value="1"/>
</dbReference>
<keyword evidence="3" id="KW-1185">Reference proteome</keyword>
<dbReference type="Gene3D" id="3.40.30.10">
    <property type="entry name" value="Glutaredoxin"/>
    <property type="match status" value="1"/>
</dbReference>
<dbReference type="InterPro" id="IPR036249">
    <property type="entry name" value="Thioredoxin-like_sf"/>
</dbReference>
<dbReference type="InParanoid" id="A0A0H2RLL1"/>
<sequence length="150" mass="16993">MDTIDCKDCITDGTLPSEPLLEGDSGKIKNATEKISYDPLDASTFTHPVTLPNSSITIEFCDRCRWLHRATWVSTELFLTFPPPIINGIHIVPLNSEKTAGRFRVWLSLSTGPYLVWDRKIEGRFPELKELKQRVRDKIQPGKSLGHSDK</sequence>
<dbReference type="AlphaFoldDB" id="A0A0H2RLL1"/>
<dbReference type="Proteomes" id="UP000053477">
    <property type="component" value="Unassembled WGS sequence"/>
</dbReference>
<evidence type="ECO:0008006" key="4">
    <source>
        <dbReference type="Google" id="ProtNLM"/>
    </source>
</evidence>
<protein>
    <recommendedName>
        <fullName evidence="4">Rdx family-domain-containing protein</fullName>
    </recommendedName>
</protein>
<gene>
    <name evidence="2" type="ORF">SCHPADRAFT_828889</name>
</gene>
<organism evidence="2 3">
    <name type="scientific">Schizopora paradoxa</name>
    <dbReference type="NCBI Taxonomy" id="27342"/>
    <lineage>
        <taxon>Eukaryota</taxon>
        <taxon>Fungi</taxon>
        <taxon>Dikarya</taxon>
        <taxon>Basidiomycota</taxon>
        <taxon>Agaricomycotina</taxon>
        <taxon>Agaricomycetes</taxon>
        <taxon>Hymenochaetales</taxon>
        <taxon>Schizoporaceae</taxon>
        <taxon>Schizopora</taxon>
    </lineage>
</organism>
<dbReference type="NCBIfam" id="TIGR02174">
    <property type="entry name" value="CXXU_selWTH"/>
    <property type="match status" value="1"/>
</dbReference>
<dbReference type="Pfam" id="PF10262">
    <property type="entry name" value="Rdx"/>
    <property type="match status" value="1"/>
</dbReference>
<reference evidence="2 3" key="1">
    <citation type="submission" date="2015-04" db="EMBL/GenBank/DDBJ databases">
        <title>Complete genome sequence of Schizopora paradoxa KUC8140, a cosmopolitan wood degrader in East Asia.</title>
        <authorList>
            <consortium name="DOE Joint Genome Institute"/>
            <person name="Min B."/>
            <person name="Park H."/>
            <person name="Jang Y."/>
            <person name="Kim J.-J."/>
            <person name="Kim K.H."/>
            <person name="Pangilinan J."/>
            <person name="Lipzen A."/>
            <person name="Riley R."/>
            <person name="Grigoriev I.V."/>
            <person name="Spatafora J.W."/>
            <person name="Choi I.-G."/>
        </authorList>
    </citation>
    <scope>NUCLEOTIDE SEQUENCE [LARGE SCALE GENOMIC DNA]</scope>
    <source>
        <strain evidence="2 3">KUC8140</strain>
    </source>
</reference>
<evidence type="ECO:0000313" key="2">
    <source>
        <dbReference type="EMBL" id="KLO12860.1"/>
    </source>
</evidence>
<evidence type="ECO:0000313" key="3">
    <source>
        <dbReference type="Proteomes" id="UP000053477"/>
    </source>
</evidence>
<dbReference type="InterPro" id="IPR011893">
    <property type="entry name" value="Selenoprotein_Rdx-typ"/>
</dbReference>
<dbReference type="OrthoDB" id="60822at2759"/>
<dbReference type="EMBL" id="KQ085970">
    <property type="protein sequence ID" value="KLO12860.1"/>
    <property type="molecule type" value="Genomic_DNA"/>
</dbReference>
<dbReference type="SUPFAM" id="SSF52833">
    <property type="entry name" value="Thioredoxin-like"/>
    <property type="match status" value="1"/>
</dbReference>
<keyword evidence="1" id="KW-0676">Redox-active center</keyword>